<feature type="transmembrane region" description="Helical" evidence="2">
    <location>
        <begin position="35"/>
        <end position="61"/>
    </location>
</feature>
<feature type="region of interest" description="Disordered" evidence="1">
    <location>
        <begin position="76"/>
        <end position="100"/>
    </location>
</feature>
<evidence type="ECO:0000256" key="1">
    <source>
        <dbReference type="SAM" id="MobiDB-lite"/>
    </source>
</evidence>
<proteinExistence type="predicted"/>
<name>A0A6J4U629_9SPHN</name>
<keyword evidence="2" id="KW-0472">Membrane</keyword>
<accession>A0A6J4U629</accession>
<reference evidence="3" key="1">
    <citation type="submission" date="2020-02" db="EMBL/GenBank/DDBJ databases">
        <authorList>
            <person name="Meier V. D."/>
        </authorList>
    </citation>
    <scope>NUCLEOTIDE SEQUENCE</scope>
    <source>
        <strain evidence="3">AVDCRST_MAG23</strain>
    </source>
</reference>
<organism evidence="3">
    <name type="scientific">uncultured Sphingosinicella sp</name>
    <dbReference type="NCBI Taxonomy" id="478748"/>
    <lineage>
        <taxon>Bacteria</taxon>
        <taxon>Pseudomonadati</taxon>
        <taxon>Pseudomonadota</taxon>
        <taxon>Alphaproteobacteria</taxon>
        <taxon>Sphingomonadales</taxon>
        <taxon>Sphingosinicellaceae</taxon>
        <taxon>Sphingosinicella</taxon>
        <taxon>environmental samples</taxon>
    </lineage>
</organism>
<sequence length="100" mass="10774">MQRAQPSVFARSDTFFGICEAIGEDLRFNPNILRVALALPLLWATVPVLVVYVSLGAVVALSRLLWPNPRLAAEAPVETGKDARTEPQPVAQPEPLAIAA</sequence>
<keyword evidence="2" id="KW-1133">Transmembrane helix</keyword>
<dbReference type="AlphaFoldDB" id="A0A6J4U629"/>
<evidence type="ECO:0000256" key="2">
    <source>
        <dbReference type="SAM" id="Phobius"/>
    </source>
</evidence>
<protein>
    <recommendedName>
        <fullName evidence="4">Phage shock protein PspC N-terminal domain-containing protein</fullName>
    </recommendedName>
</protein>
<keyword evidence="2" id="KW-0812">Transmembrane</keyword>
<evidence type="ECO:0000313" key="3">
    <source>
        <dbReference type="EMBL" id="CAA9541390.1"/>
    </source>
</evidence>
<evidence type="ECO:0008006" key="4">
    <source>
        <dbReference type="Google" id="ProtNLM"/>
    </source>
</evidence>
<dbReference type="EMBL" id="CADCWD010000071">
    <property type="protein sequence ID" value="CAA9541390.1"/>
    <property type="molecule type" value="Genomic_DNA"/>
</dbReference>
<gene>
    <name evidence="3" type="ORF">AVDCRST_MAG23-2095</name>
</gene>